<gene>
    <name evidence="1" type="ORF">MGSAQ_001561</name>
</gene>
<dbReference type="EMBL" id="AYSL01000849">
    <property type="protein sequence ID" value="KTF06942.1"/>
    <property type="molecule type" value="Genomic_DNA"/>
</dbReference>
<organism evidence="1">
    <name type="scientific">marine sediment metagenome</name>
    <dbReference type="NCBI Taxonomy" id="412755"/>
    <lineage>
        <taxon>unclassified sequences</taxon>
        <taxon>metagenomes</taxon>
        <taxon>ecological metagenomes</taxon>
    </lineage>
</organism>
<accession>A0A1B6NVF3</accession>
<protein>
    <submittedName>
        <fullName evidence="1">Uncharacterized protein</fullName>
    </submittedName>
</protein>
<reference evidence="1" key="1">
    <citation type="submission" date="2013-11" db="EMBL/GenBank/DDBJ databases">
        <title>Microbial diversity, functional groups and degradation webs in Northern and Southern Mediterranean and Red Sea marine crude oil polluted sites.</title>
        <authorList>
            <person name="Daffonchio D."/>
            <person name="Mapelli F."/>
            <person name="Ferrer M."/>
            <person name="Richter M."/>
            <person name="Cherif A."/>
            <person name="Malkawi H.I."/>
            <person name="Yakimov M.M."/>
            <person name="Abdel-Fattah Y.R."/>
            <person name="Blaghen M."/>
            <person name="Golyshin P.N."/>
            <person name="Kalogerakis N."/>
            <person name="Boon N."/>
            <person name="Magagnini M."/>
            <person name="Fava F."/>
        </authorList>
    </citation>
    <scope>NUCLEOTIDE SEQUENCE</scope>
</reference>
<evidence type="ECO:0000313" key="1">
    <source>
        <dbReference type="EMBL" id="KTF06942.1"/>
    </source>
</evidence>
<dbReference type="AlphaFoldDB" id="A0A1B6NVF3"/>
<name>A0A1B6NVF3_9ZZZZ</name>
<feature type="non-terminal residue" evidence="1">
    <location>
        <position position="1"/>
    </location>
</feature>
<comment type="caution">
    <text evidence="1">The sequence shown here is derived from an EMBL/GenBank/DDBJ whole genome shotgun (WGS) entry which is preliminary data.</text>
</comment>
<sequence>ECLVLTLLNMSAIVTENLAQEKRKYFALSPKNFAA</sequence>
<proteinExistence type="predicted"/>